<dbReference type="InterPro" id="IPR006076">
    <property type="entry name" value="FAD-dep_OxRdtase"/>
</dbReference>
<dbReference type="Gene3D" id="3.50.50.60">
    <property type="entry name" value="FAD/NAD(P)-binding domain"/>
    <property type="match status" value="1"/>
</dbReference>
<evidence type="ECO:0000313" key="4">
    <source>
        <dbReference type="Proteomes" id="UP000257039"/>
    </source>
</evidence>
<keyword evidence="1" id="KW-0560">Oxidoreductase</keyword>
<keyword evidence="4" id="KW-1185">Reference proteome</keyword>
<dbReference type="GO" id="GO:0016491">
    <property type="term" value="F:oxidoreductase activity"/>
    <property type="evidence" value="ECO:0007669"/>
    <property type="project" value="UniProtKB-KW"/>
</dbReference>
<reference evidence="3 4" key="1">
    <citation type="submission" date="2017-04" db="EMBL/GenBank/DDBJ databases">
        <title>Draft genome sequence of Zooshikella ganghwensis VG4 isolated from Red Sea sediments.</title>
        <authorList>
            <person name="Rehman Z."/>
            <person name="Alam I."/>
            <person name="Kamau A."/>
            <person name="Bajic V."/>
            <person name="Leiknes T."/>
        </authorList>
    </citation>
    <scope>NUCLEOTIDE SEQUENCE [LARGE SCALE GENOMIC DNA]</scope>
    <source>
        <strain evidence="3 4">VG4</strain>
    </source>
</reference>
<proteinExistence type="predicted"/>
<protein>
    <submittedName>
        <fullName evidence="3">FAD-dependent oxidoreductase</fullName>
    </submittedName>
</protein>
<dbReference type="RefSeq" id="WP_094789323.1">
    <property type="nucleotide sequence ID" value="NZ_NDXW01000001.1"/>
</dbReference>
<dbReference type="Gene3D" id="3.30.9.10">
    <property type="entry name" value="D-Amino Acid Oxidase, subunit A, domain 2"/>
    <property type="match status" value="1"/>
</dbReference>
<feature type="domain" description="FAD dependent oxidoreductase" evidence="2">
    <location>
        <begin position="9"/>
        <end position="318"/>
    </location>
</feature>
<dbReference type="SUPFAM" id="SSF51905">
    <property type="entry name" value="FAD/NAD(P)-binding domain"/>
    <property type="match status" value="1"/>
</dbReference>
<dbReference type="InterPro" id="IPR036188">
    <property type="entry name" value="FAD/NAD-bd_sf"/>
</dbReference>
<name>A0A4P9VXI7_9GAMM</name>
<evidence type="ECO:0000256" key="1">
    <source>
        <dbReference type="ARBA" id="ARBA00023002"/>
    </source>
</evidence>
<organism evidence="3 4">
    <name type="scientific">Zooshikella ganghwensis</name>
    <dbReference type="NCBI Taxonomy" id="202772"/>
    <lineage>
        <taxon>Bacteria</taxon>
        <taxon>Pseudomonadati</taxon>
        <taxon>Pseudomonadota</taxon>
        <taxon>Gammaproteobacteria</taxon>
        <taxon>Oceanospirillales</taxon>
        <taxon>Zooshikellaceae</taxon>
        <taxon>Zooshikella</taxon>
    </lineage>
</organism>
<comment type="caution">
    <text evidence="3">The sequence shown here is derived from an EMBL/GenBank/DDBJ whole genome shotgun (WGS) entry which is preliminary data.</text>
</comment>
<dbReference type="EMBL" id="NDXW01000001">
    <property type="protein sequence ID" value="RDH46620.1"/>
    <property type="molecule type" value="Genomic_DNA"/>
</dbReference>
<evidence type="ECO:0000313" key="3">
    <source>
        <dbReference type="EMBL" id="RDH46620.1"/>
    </source>
</evidence>
<dbReference type="Proteomes" id="UP000257039">
    <property type="component" value="Unassembled WGS sequence"/>
</dbReference>
<dbReference type="AlphaFoldDB" id="A0A4P9VXI7"/>
<dbReference type="Pfam" id="PF01266">
    <property type="entry name" value="DAO"/>
    <property type="match status" value="1"/>
</dbReference>
<gene>
    <name evidence="3" type="ORF">B9G39_02925</name>
</gene>
<sequence>MQQVRIETDVIVIGGGIAGLWLTNALHKNGFQTLLLEEHQLGGIQTSRSQGIIHGGTKYALSGNLTKASECIAGMPDRWRKCLNGTGEFDLSQVKVLSPHHYLWSTAGIGSKLTTFFASKALRGRVTPLKPDNIPHVFRNPKFKGSVYQLNELVLDIPSLVDELVKPIRQQAIKVDWQNTTQLLTNEQHEITGIKLQYQDVEYLFTAKRYVFTSGEGTASLMIKWGVNEPKQQTRPLHMVMVKHSHPNPLYAHCIGTSTVPRLTVSSHPTADGDWVWYLGGEIAETGVKRSASEQIEIAQKELKKLLPWIDFSEAQWATLHVNRAEPKQLSYIRPDAAYCKPVHNGIICWPTKLALAPNLADEVIKLLNLDGITDSLTSTTDQSHTQHLPNSLPLAPIAPPFWEDFF</sequence>
<accession>A0A4P9VXI7</accession>
<evidence type="ECO:0000259" key="2">
    <source>
        <dbReference type="Pfam" id="PF01266"/>
    </source>
</evidence>